<accession>A0A0F9MP48</accession>
<gene>
    <name evidence="1" type="ORF">LCGC14_1435620</name>
</gene>
<proteinExistence type="predicted"/>
<dbReference type="EMBL" id="LAZR01009722">
    <property type="protein sequence ID" value="KKM70942.1"/>
    <property type="molecule type" value="Genomic_DNA"/>
</dbReference>
<organism evidence="1">
    <name type="scientific">marine sediment metagenome</name>
    <dbReference type="NCBI Taxonomy" id="412755"/>
    <lineage>
        <taxon>unclassified sequences</taxon>
        <taxon>metagenomes</taxon>
        <taxon>ecological metagenomes</taxon>
    </lineage>
</organism>
<protein>
    <submittedName>
        <fullName evidence="1">Uncharacterized protein</fullName>
    </submittedName>
</protein>
<name>A0A0F9MP48_9ZZZZ</name>
<comment type="caution">
    <text evidence="1">The sequence shown here is derived from an EMBL/GenBank/DDBJ whole genome shotgun (WGS) entry which is preliminary data.</text>
</comment>
<evidence type="ECO:0000313" key="1">
    <source>
        <dbReference type="EMBL" id="KKM70942.1"/>
    </source>
</evidence>
<sequence length="102" mass="11219">MNDTCPNCGGAKYRPSMASKGMVCCVKCEHYRTLRKPGKNLPEPVDRRPDPPLPEEILLSAKHDALVMRVEALEDMVTKLTDAVEEMVGAAHGLSERLSPTN</sequence>
<dbReference type="AlphaFoldDB" id="A0A0F9MP48"/>
<reference evidence="1" key="1">
    <citation type="journal article" date="2015" name="Nature">
        <title>Complex archaea that bridge the gap between prokaryotes and eukaryotes.</title>
        <authorList>
            <person name="Spang A."/>
            <person name="Saw J.H."/>
            <person name="Jorgensen S.L."/>
            <person name="Zaremba-Niedzwiedzka K."/>
            <person name="Martijn J."/>
            <person name="Lind A.E."/>
            <person name="van Eijk R."/>
            <person name="Schleper C."/>
            <person name="Guy L."/>
            <person name="Ettema T.J."/>
        </authorList>
    </citation>
    <scope>NUCLEOTIDE SEQUENCE</scope>
</reference>